<reference evidence="2" key="1">
    <citation type="journal article" date="2005" name="Nature">
        <title>The map-based sequence of the rice genome.</title>
        <authorList>
            <consortium name="International rice genome sequencing project (IRGSP)"/>
            <person name="Matsumoto T."/>
            <person name="Wu J."/>
            <person name="Kanamori H."/>
            <person name="Katayose Y."/>
            <person name="Fujisawa M."/>
            <person name="Namiki N."/>
            <person name="Mizuno H."/>
            <person name="Yamamoto K."/>
            <person name="Antonio B.A."/>
            <person name="Baba T."/>
            <person name="Sakata K."/>
            <person name="Nagamura Y."/>
            <person name="Aoki H."/>
            <person name="Arikawa K."/>
            <person name="Arita K."/>
            <person name="Bito T."/>
            <person name="Chiden Y."/>
            <person name="Fujitsuka N."/>
            <person name="Fukunaka R."/>
            <person name="Hamada M."/>
            <person name="Harada C."/>
            <person name="Hayashi A."/>
            <person name="Hijishita S."/>
            <person name="Honda M."/>
            <person name="Hosokawa S."/>
            <person name="Ichikawa Y."/>
            <person name="Idonuma A."/>
            <person name="Iijima M."/>
            <person name="Ikeda M."/>
            <person name="Ikeno M."/>
            <person name="Ito K."/>
            <person name="Ito S."/>
            <person name="Ito T."/>
            <person name="Ito Y."/>
            <person name="Ito Y."/>
            <person name="Iwabuchi A."/>
            <person name="Kamiya K."/>
            <person name="Karasawa W."/>
            <person name="Kurita K."/>
            <person name="Katagiri S."/>
            <person name="Kikuta A."/>
            <person name="Kobayashi H."/>
            <person name="Kobayashi N."/>
            <person name="Machita K."/>
            <person name="Maehara T."/>
            <person name="Masukawa M."/>
            <person name="Mizubayashi T."/>
            <person name="Mukai Y."/>
            <person name="Nagasaki H."/>
            <person name="Nagata Y."/>
            <person name="Naito S."/>
            <person name="Nakashima M."/>
            <person name="Nakama Y."/>
            <person name="Nakamichi Y."/>
            <person name="Nakamura M."/>
            <person name="Meguro A."/>
            <person name="Negishi M."/>
            <person name="Ohta I."/>
            <person name="Ohta T."/>
            <person name="Okamoto M."/>
            <person name="Ono N."/>
            <person name="Saji S."/>
            <person name="Sakaguchi M."/>
            <person name="Sakai K."/>
            <person name="Shibata M."/>
            <person name="Shimokawa T."/>
            <person name="Song J."/>
            <person name="Takazaki Y."/>
            <person name="Terasawa K."/>
            <person name="Tsugane M."/>
            <person name="Tsuji K."/>
            <person name="Ueda S."/>
            <person name="Waki K."/>
            <person name="Yamagata H."/>
            <person name="Yamamoto M."/>
            <person name="Yamamoto S."/>
            <person name="Yamane H."/>
            <person name="Yoshiki S."/>
            <person name="Yoshihara R."/>
            <person name="Yukawa K."/>
            <person name="Zhong H."/>
            <person name="Yano M."/>
            <person name="Yuan Q."/>
            <person name="Ouyang S."/>
            <person name="Liu J."/>
            <person name="Jones K.M."/>
            <person name="Gansberger K."/>
            <person name="Moffat K."/>
            <person name="Hill J."/>
            <person name="Bera J."/>
            <person name="Fadrosh D."/>
            <person name="Jin S."/>
            <person name="Johri S."/>
            <person name="Kim M."/>
            <person name="Overton L."/>
            <person name="Reardon M."/>
            <person name="Tsitrin T."/>
            <person name="Vuong H."/>
            <person name="Weaver B."/>
            <person name="Ciecko A."/>
            <person name="Tallon L."/>
            <person name="Jackson J."/>
            <person name="Pai G."/>
            <person name="Aken S.V."/>
            <person name="Utterback T."/>
            <person name="Reidmuller S."/>
            <person name="Feldblyum T."/>
            <person name="Hsiao J."/>
            <person name="Zismann V."/>
            <person name="Iobst S."/>
            <person name="de Vazeille A.R."/>
            <person name="Buell C.R."/>
            <person name="Ying K."/>
            <person name="Li Y."/>
            <person name="Lu T."/>
            <person name="Huang Y."/>
            <person name="Zhao Q."/>
            <person name="Feng Q."/>
            <person name="Zhang L."/>
            <person name="Zhu J."/>
            <person name="Weng Q."/>
            <person name="Mu J."/>
            <person name="Lu Y."/>
            <person name="Fan D."/>
            <person name="Liu Y."/>
            <person name="Guan J."/>
            <person name="Zhang Y."/>
            <person name="Yu S."/>
            <person name="Liu X."/>
            <person name="Zhang Y."/>
            <person name="Hong G."/>
            <person name="Han B."/>
            <person name="Choisne N."/>
            <person name="Demange N."/>
            <person name="Orjeda G."/>
            <person name="Samain S."/>
            <person name="Cattolico L."/>
            <person name="Pelletier E."/>
            <person name="Couloux A."/>
            <person name="Segurens B."/>
            <person name="Wincker P."/>
            <person name="D'Hont A."/>
            <person name="Scarpelli C."/>
            <person name="Weissenbach J."/>
            <person name="Salanoubat M."/>
            <person name="Quetier F."/>
            <person name="Yu Y."/>
            <person name="Kim H.R."/>
            <person name="Rambo T."/>
            <person name="Currie J."/>
            <person name="Collura K."/>
            <person name="Luo M."/>
            <person name="Yang T."/>
            <person name="Ammiraju J.S.S."/>
            <person name="Engler F."/>
            <person name="Soderlund C."/>
            <person name="Wing R.A."/>
            <person name="Palmer L.E."/>
            <person name="de la Bastide M."/>
            <person name="Spiegel L."/>
            <person name="Nascimento L."/>
            <person name="Zutavern T."/>
            <person name="O'Shaughnessy A."/>
            <person name="Dike S."/>
            <person name="Dedhia N."/>
            <person name="Preston R."/>
            <person name="Balija V."/>
            <person name="McCombie W.R."/>
            <person name="Chow T."/>
            <person name="Chen H."/>
            <person name="Chung M."/>
            <person name="Chen C."/>
            <person name="Shaw J."/>
            <person name="Wu H."/>
            <person name="Hsiao K."/>
            <person name="Chao Y."/>
            <person name="Chu M."/>
            <person name="Cheng C."/>
            <person name="Hour A."/>
            <person name="Lee P."/>
            <person name="Lin S."/>
            <person name="Lin Y."/>
            <person name="Liou J."/>
            <person name="Liu S."/>
            <person name="Hsing Y."/>
            <person name="Raghuvanshi S."/>
            <person name="Mohanty A."/>
            <person name="Bharti A.K."/>
            <person name="Gaur A."/>
            <person name="Gupta V."/>
            <person name="Kumar D."/>
            <person name="Ravi V."/>
            <person name="Vij S."/>
            <person name="Kapur A."/>
            <person name="Khurana P."/>
            <person name="Khurana P."/>
            <person name="Khurana J.P."/>
            <person name="Tyagi A.K."/>
            <person name="Gaikwad K."/>
            <person name="Singh A."/>
            <person name="Dalal V."/>
            <person name="Srivastava S."/>
            <person name="Dixit A."/>
            <person name="Pal A.K."/>
            <person name="Ghazi I.A."/>
            <person name="Yadav M."/>
            <person name="Pandit A."/>
            <person name="Bhargava A."/>
            <person name="Sureshbabu K."/>
            <person name="Batra K."/>
            <person name="Sharma T.R."/>
            <person name="Mohapatra T."/>
            <person name="Singh N.K."/>
            <person name="Messing J."/>
            <person name="Nelson A.B."/>
            <person name="Fuks G."/>
            <person name="Kavchok S."/>
            <person name="Keizer G."/>
            <person name="Linton E."/>
            <person name="Llaca V."/>
            <person name="Song R."/>
            <person name="Tanyolac B."/>
            <person name="Young S."/>
            <person name="Ho-Il K."/>
            <person name="Hahn J.H."/>
            <person name="Sangsakoo G."/>
            <person name="Vanavichit A."/>
            <person name="de Mattos Luiz.A.T."/>
            <person name="Zimmer P.D."/>
            <person name="Malone G."/>
            <person name="Dellagostin O."/>
            <person name="de Oliveira A.C."/>
            <person name="Bevan M."/>
            <person name="Bancroft I."/>
            <person name="Minx P."/>
            <person name="Cordum H."/>
            <person name="Wilson R."/>
            <person name="Cheng Z."/>
            <person name="Jin W."/>
            <person name="Jiang J."/>
            <person name="Leong S.A."/>
            <person name="Iwama H."/>
            <person name="Gojobori T."/>
            <person name="Itoh T."/>
            <person name="Niimura Y."/>
            <person name="Fujii Y."/>
            <person name="Habara T."/>
            <person name="Sakai H."/>
            <person name="Sato Y."/>
            <person name="Wilson G."/>
            <person name="Kumar K."/>
            <person name="McCouch S."/>
            <person name="Juretic N."/>
            <person name="Hoen D."/>
            <person name="Wright S."/>
            <person name="Bruskiewich R."/>
            <person name="Bureau T."/>
            <person name="Miyao A."/>
            <person name="Hirochika H."/>
            <person name="Nishikawa T."/>
            <person name="Kadowaki K."/>
            <person name="Sugiura M."/>
            <person name="Burr B."/>
            <person name="Sasaki T."/>
        </authorList>
    </citation>
    <scope>NUCLEOTIDE SEQUENCE [LARGE SCALE GENOMIC DNA]</scope>
    <source>
        <strain evidence="2">cv. Nipponbare</strain>
    </source>
</reference>
<accession>Q6Z9A0</accession>
<evidence type="ECO:0000313" key="1">
    <source>
        <dbReference type="EMBL" id="BAD05474.1"/>
    </source>
</evidence>
<reference evidence="2" key="2">
    <citation type="journal article" date="2008" name="Nucleic Acids Res.">
        <title>The rice annotation project database (RAP-DB): 2008 update.</title>
        <authorList>
            <consortium name="The rice annotation project (RAP)"/>
        </authorList>
    </citation>
    <scope>GENOME REANNOTATION</scope>
    <source>
        <strain evidence="2">cv. Nipponbare</strain>
    </source>
</reference>
<protein>
    <submittedName>
        <fullName evidence="1">Uncharacterized protein</fullName>
    </submittedName>
</protein>
<dbReference type="AlphaFoldDB" id="Q6Z9A0"/>
<proteinExistence type="predicted"/>
<name>Q6Z9A0_ORYSJ</name>
<evidence type="ECO:0000313" key="2">
    <source>
        <dbReference type="Proteomes" id="UP000000763"/>
    </source>
</evidence>
<dbReference type="Proteomes" id="UP000000763">
    <property type="component" value="Chromosome 8"/>
</dbReference>
<organism evidence="1 2">
    <name type="scientific">Oryza sativa subsp. japonica</name>
    <name type="common">Rice</name>
    <dbReference type="NCBI Taxonomy" id="39947"/>
    <lineage>
        <taxon>Eukaryota</taxon>
        <taxon>Viridiplantae</taxon>
        <taxon>Streptophyta</taxon>
        <taxon>Embryophyta</taxon>
        <taxon>Tracheophyta</taxon>
        <taxon>Spermatophyta</taxon>
        <taxon>Magnoliopsida</taxon>
        <taxon>Liliopsida</taxon>
        <taxon>Poales</taxon>
        <taxon>Poaceae</taxon>
        <taxon>BOP clade</taxon>
        <taxon>Oryzoideae</taxon>
        <taxon>Oryzeae</taxon>
        <taxon>Oryzinae</taxon>
        <taxon>Oryza</taxon>
        <taxon>Oryza sativa</taxon>
    </lineage>
</organism>
<sequence length="73" mass="7820">MPRGKGRRKALTTRLRWRGRVVVAGGGGRWREADAAWVAVVPRPQLPLCPTAKLTGEEEEEALSAITGPGANS</sequence>
<dbReference type="EMBL" id="AP004705">
    <property type="protein sequence ID" value="BAD05474.1"/>
    <property type="molecule type" value="Genomic_DNA"/>
</dbReference>
<gene>
    <name evidence="1" type="primary">P0682A06.24</name>
</gene>